<comment type="caution">
    <text evidence="6">The sequence shown here is derived from an EMBL/GenBank/DDBJ whole genome shotgun (WGS) entry which is preliminary data.</text>
</comment>
<feature type="domain" description="Flavin reductase like" evidence="5">
    <location>
        <begin position="19"/>
        <end position="172"/>
    </location>
</feature>
<gene>
    <name evidence="6" type="ORF">GCM10010964_10720</name>
</gene>
<dbReference type="PANTHER" id="PTHR33798:SF5">
    <property type="entry name" value="FLAVIN REDUCTASE LIKE DOMAIN-CONTAINING PROTEIN"/>
    <property type="match status" value="1"/>
</dbReference>
<dbReference type="Gene3D" id="2.30.110.10">
    <property type="entry name" value="Electron Transport, Fmn-binding Protein, Chain A"/>
    <property type="match status" value="1"/>
</dbReference>
<reference evidence="6 7" key="1">
    <citation type="journal article" date="2014" name="Int. J. Syst. Evol. Microbiol.">
        <title>Complete genome sequence of Corynebacterium casei LMG S-19264T (=DSM 44701T), isolated from a smear-ripened cheese.</title>
        <authorList>
            <consortium name="US DOE Joint Genome Institute (JGI-PGF)"/>
            <person name="Walter F."/>
            <person name="Albersmeier A."/>
            <person name="Kalinowski J."/>
            <person name="Ruckert C."/>
        </authorList>
    </citation>
    <scope>NUCLEOTIDE SEQUENCE [LARGE SCALE GENOMIC DNA]</scope>
    <source>
        <strain evidence="6 7">CGMCC 1.16330</strain>
    </source>
</reference>
<comment type="cofactor">
    <cofactor evidence="1">
        <name>FMN</name>
        <dbReference type="ChEBI" id="CHEBI:58210"/>
    </cofactor>
</comment>
<sequence>MLFDFATLPPGEGYKLMVSTVVPRPIAWVVTLDAEGKPNAAPFSFFNAFSGNPPIVGFGCGPRPEGSPKDTLANIRRLGEFTICLVPNALAQQMNITAADFDTGVNEIEEAGLTAVPGAKVGTPRIAESPVAMECALHQIVPLGGHNLILGRILAMEVRDDCVLDPAKHYIDTPKLELIGRMHGRGWYARTTDRMEIPRITPEQWEEQKRRRAAE</sequence>
<keyword evidence="7" id="KW-1185">Reference proteome</keyword>
<dbReference type="Pfam" id="PF01613">
    <property type="entry name" value="Flavin_Reduct"/>
    <property type="match status" value="1"/>
</dbReference>
<dbReference type="AlphaFoldDB" id="A0A8J3ECS3"/>
<proteinExistence type="inferred from homology"/>
<evidence type="ECO:0000256" key="4">
    <source>
        <dbReference type="ARBA" id="ARBA00038054"/>
    </source>
</evidence>
<name>A0A8J3ECS3_9PROT</name>
<evidence type="ECO:0000256" key="1">
    <source>
        <dbReference type="ARBA" id="ARBA00001917"/>
    </source>
</evidence>
<dbReference type="Proteomes" id="UP000597507">
    <property type="component" value="Unassembled WGS sequence"/>
</dbReference>
<accession>A0A8J3ECS3</accession>
<comment type="similarity">
    <text evidence="4">Belongs to the flavoredoxin family.</text>
</comment>
<dbReference type="GO" id="GO:0010181">
    <property type="term" value="F:FMN binding"/>
    <property type="evidence" value="ECO:0007669"/>
    <property type="project" value="InterPro"/>
</dbReference>
<keyword evidence="2" id="KW-0285">Flavoprotein</keyword>
<dbReference type="SUPFAM" id="SSF50475">
    <property type="entry name" value="FMN-binding split barrel"/>
    <property type="match status" value="1"/>
</dbReference>
<evidence type="ECO:0000313" key="6">
    <source>
        <dbReference type="EMBL" id="GGG24505.1"/>
    </source>
</evidence>
<dbReference type="InterPro" id="IPR012349">
    <property type="entry name" value="Split_barrel_FMN-bd"/>
</dbReference>
<evidence type="ECO:0000313" key="7">
    <source>
        <dbReference type="Proteomes" id="UP000597507"/>
    </source>
</evidence>
<keyword evidence="3" id="KW-0288">FMN</keyword>
<evidence type="ECO:0000256" key="2">
    <source>
        <dbReference type="ARBA" id="ARBA00022630"/>
    </source>
</evidence>
<dbReference type="PANTHER" id="PTHR33798">
    <property type="entry name" value="FLAVOPROTEIN OXYGENASE"/>
    <property type="match status" value="1"/>
</dbReference>
<dbReference type="RefSeq" id="WP_188898995.1">
    <property type="nucleotide sequence ID" value="NZ_BMKS01000003.1"/>
</dbReference>
<protein>
    <recommendedName>
        <fullName evidence="5">Flavin reductase like domain-containing protein</fullName>
    </recommendedName>
</protein>
<dbReference type="GO" id="GO:0016646">
    <property type="term" value="F:oxidoreductase activity, acting on the CH-NH group of donors, NAD or NADP as acceptor"/>
    <property type="evidence" value="ECO:0007669"/>
    <property type="project" value="UniProtKB-ARBA"/>
</dbReference>
<dbReference type="EMBL" id="BMKS01000003">
    <property type="protein sequence ID" value="GGG24505.1"/>
    <property type="molecule type" value="Genomic_DNA"/>
</dbReference>
<dbReference type="InterPro" id="IPR002563">
    <property type="entry name" value="Flavin_Rdtase-like_dom"/>
</dbReference>
<evidence type="ECO:0000259" key="5">
    <source>
        <dbReference type="SMART" id="SM00903"/>
    </source>
</evidence>
<evidence type="ECO:0000256" key="3">
    <source>
        <dbReference type="ARBA" id="ARBA00022643"/>
    </source>
</evidence>
<organism evidence="6 7">
    <name type="scientific">Caldovatus sediminis</name>
    <dbReference type="NCBI Taxonomy" id="2041189"/>
    <lineage>
        <taxon>Bacteria</taxon>
        <taxon>Pseudomonadati</taxon>
        <taxon>Pseudomonadota</taxon>
        <taxon>Alphaproteobacteria</taxon>
        <taxon>Acetobacterales</taxon>
        <taxon>Roseomonadaceae</taxon>
        <taxon>Caldovatus</taxon>
    </lineage>
</organism>
<dbReference type="SMART" id="SM00903">
    <property type="entry name" value="Flavin_Reduct"/>
    <property type="match status" value="1"/>
</dbReference>